<evidence type="ECO:0000313" key="2">
    <source>
        <dbReference type="EMBL" id="ETO24439.1"/>
    </source>
</evidence>
<name>X6NFD3_RETFI</name>
<dbReference type="Proteomes" id="UP000023152">
    <property type="component" value="Unassembled WGS sequence"/>
</dbReference>
<evidence type="ECO:0000313" key="3">
    <source>
        <dbReference type="Proteomes" id="UP000023152"/>
    </source>
</evidence>
<dbReference type="EMBL" id="ASPP01009221">
    <property type="protein sequence ID" value="ETO24439.1"/>
    <property type="molecule type" value="Genomic_DNA"/>
</dbReference>
<reference evidence="2 3" key="1">
    <citation type="journal article" date="2013" name="Curr. Biol.">
        <title>The Genome of the Foraminiferan Reticulomyxa filosa.</title>
        <authorList>
            <person name="Glockner G."/>
            <person name="Hulsmann N."/>
            <person name="Schleicher M."/>
            <person name="Noegel A.A."/>
            <person name="Eichinger L."/>
            <person name="Gallinger C."/>
            <person name="Pawlowski J."/>
            <person name="Sierra R."/>
            <person name="Euteneuer U."/>
            <person name="Pillet L."/>
            <person name="Moustafa A."/>
            <person name="Platzer M."/>
            <person name="Groth M."/>
            <person name="Szafranski K."/>
            <person name="Schliwa M."/>
        </authorList>
    </citation>
    <scope>NUCLEOTIDE SEQUENCE [LARGE SCALE GENOMIC DNA]</scope>
</reference>
<organism evidence="2 3">
    <name type="scientific">Reticulomyxa filosa</name>
    <dbReference type="NCBI Taxonomy" id="46433"/>
    <lineage>
        <taxon>Eukaryota</taxon>
        <taxon>Sar</taxon>
        <taxon>Rhizaria</taxon>
        <taxon>Retaria</taxon>
        <taxon>Foraminifera</taxon>
        <taxon>Monothalamids</taxon>
        <taxon>Reticulomyxidae</taxon>
        <taxon>Reticulomyxa</taxon>
    </lineage>
</organism>
<keyword evidence="1" id="KW-0472">Membrane</keyword>
<dbReference type="AlphaFoldDB" id="X6NFD3"/>
<keyword evidence="1" id="KW-1133">Transmembrane helix</keyword>
<keyword evidence="1" id="KW-0812">Transmembrane</keyword>
<keyword evidence="3" id="KW-1185">Reference proteome</keyword>
<feature type="transmembrane region" description="Helical" evidence="1">
    <location>
        <begin position="212"/>
        <end position="233"/>
    </location>
</feature>
<feature type="transmembrane region" description="Helical" evidence="1">
    <location>
        <begin position="77"/>
        <end position="102"/>
    </location>
</feature>
<protein>
    <submittedName>
        <fullName evidence="2">Uncharacterized protein</fullName>
    </submittedName>
</protein>
<comment type="caution">
    <text evidence="2">The sequence shown here is derived from an EMBL/GenBank/DDBJ whole genome shotgun (WGS) entry which is preliminary data.</text>
</comment>
<gene>
    <name evidence="2" type="ORF">RFI_12717</name>
</gene>
<accession>X6NFD3</accession>
<sequence length="248" mass="29404">MWYYLFYFYQNRRTPPIVGRNPVLVYGIVLFSKKWVKQKIRFPMSAQLFLNTKKKQKQKTLVVFCYFYNWSDKWLKIIFLLRYVMTSAVQPAVTLMVARFYLGYYRVRLAVHSLRDEWKHLINPEAANQTWIIKYRHTLGNARFIENRVAFPICAVEAVVTGLSVVKLCMCIAILIDVNYQNIHFDFFFLLWLWKSLPVYRDVFNVRSEILAVFAVLMLIIITFLVLSSIGSLNNTSGLWWLNPLLLC</sequence>
<evidence type="ECO:0000256" key="1">
    <source>
        <dbReference type="SAM" id="Phobius"/>
    </source>
</evidence>
<proteinExistence type="predicted"/>